<dbReference type="NCBIfam" id="NF006004">
    <property type="entry name" value="PRK08134.1"/>
    <property type="match status" value="1"/>
</dbReference>
<dbReference type="InterPro" id="IPR015422">
    <property type="entry name" value="PyrdxlP-dep_Trfase_small"/>
</dbReference>
<keyword evidence="4 5" id="KW-0663">Pyridoxal phosphate</keyword>
<evidence type="ECO:0000256" key="2">
    <source>
        <dbReference type="ARBA" id="ARBA00009077"/>
    </source>
</evidence>
<dbReference type="Pfam" id="PF01053">
    <property type="entry name" value="Cys_Met_Meta_PP"/>
    <property type="match status" value="1"/>
</dbReference>
<dbReference type="InterPro" id="IPR015424">
    <property type="entry name" value="PyrdxlP-dep_Trfase"/>
</dbReference>
<dbReference type="GO" id="GO:0016740">
    <property type="term" value="F:transferase activity"/>
    <property type="evidence" value="ECO:0007669"/>
    <property type="project" value="UniProtKB-KW"/>
</dbReference>
<evidence type="ECO:0000256" key="5">
    <source>
        <dbReference type="RuleBase" id="RU362118"/>
    </source>
</evidence>
<dbReference type="Gene3D" id="3.90.1150.10">
    <property type="entry name" value="Aspartate Aminotransferase, domain 1"/>
    <property type="match status" value="1"/>
</dbReference>
<comment type="caution">
    <text evidence="6">The sequence shown here is derived from an EMBL/GenBank/DDBJ whole genome shotgun (WGS) entry which is preliminary data.</text>
</comment>
<protein>
    <submittedName>
        <fullName evidence="6">O-acetyl-L-homoserine sulfhydrylase</fullName>
        <ecNumber evidence="6">2.5.1.-</ecNumber>
    </submittedName>
</protein>
<evidence type="ECO:0000256" key="3">
    <source>
        <dbReference type="ARBA" id="ARBA00022679"/>
    </source>
</evidence>
<dbReference type="InterPro" id="IPR000277">
    <property type="entry name" value="Cys/Met-Metab_PyrdxlP-dep_enz"/>
</dbReference>
<dbReference type="SUPFAM" id="SSF53383">
    <property type="entry name" value="PLP-dependent transferases"/>
    <property type="match status" value="1"/>
</dbReference>
<keyword evidence="7" id="KW-1185">Reference proteome</keyword>
<evidence type="ECO:0000313" key="6">
    <source>
        <dbReference type="EMBL" id="CAG2128753.1"/>
    </source>
</evidence>
<dbReference type="EC" id="2.5.1.-" evidence="6"/>
<proteinExistence type="inferred from homology"/>
<evidence type="ECO:0000313" key="7">
    <source>
        <dbReference type="Proteomes" id="UP000672657"/>
    </source>
</evidence>
<reference evidence="6 7" key="1">
    <citation type="submission" date="2021-03" db="EMBL/GenBank/DDBJ databases">
        <authorList>
            <person name="Peeters C."/>
        </authorList>
    </citation>
    <scope>NUCLEOTIDE SEQUENCE [LARGE SCALE GENOMIC DNA]</scope>
    <source>
        <strain evidence="6 7">LMG 26411</strain>
    </source>
</reference>
<organism evidence="6 7">
    <name type="scientific">Cupriavidus numazuensis</name>
    <dbReference type="NCBI Taxonomy" id="221992"/>
    <lineage>
        <taxon>Bacteria</taxon>
        <taxon>Pseudomonadati</taxon>
        <taxon>Pseudomonadota</taxon>
        <taxon>Betaproteobacteria</taxon>
        <taxon>Burkholderiales</taxon>
        <taxon>Burkholderiaceae</taxon>
        <taxon>Cupriavidus</taxon>
    </lineage>
</organism>
<dbReference type="Proteomes" id="UP000672657">
    <property type="component" value="Unassembled WGS sequence"/>
</dbReference>
<comment type="similarity">
    <text evidence="2 5">Belongs to the trans-sulfuration enzymes family.</text>
</comment>
<evidence type="ECO:0000256" key="4">
    <source>
        <dbReference type="ARBA" id="ARBA00022898"/>
    </source>
</evidence>
<evidence type="ECO:0000256" key="1">
    <source>
        <dbReference type="ARBA" id="ARBA00001933"/>
    </source>
</evidence>
<dbReference type="EMBL" id="CAJPVI010000001">
    <property type="protein sequence ID" value="CAG2128753.1"/>
    <property type="molecule type" value="Genomic_DNA"/>
</dbReference>
<dbReference type="PANTHER" id="PTHR43797">
    <property type="entry name" value="HOMOCYSTEINE/CYSTEINE SYNTHASE"/>
    <property type="match status" value="1"/>
</dbReference>
<dbReference type="PIRSF" id="PIRSF001434">
    <property type="entry name" value="CGS"/>
    <property type="match status" value="1"/>
</dbReference>
<keyword evidence="3 6" id="KW-0808">Transferase</keyword>
<gene>
    <name evidence="6" type="ORF">LMG26411_00056</name>
</gene>
<dbReference type="InterPro" id="IPR006235">
    <property type="entry name" value="OAc-hSer/O-AcSer_sulfhydrylase"/>
</dbReference>
<name>A0ABN7PVG8_9BURK</name>
<dbReference type="CDD" id="cd00614">
    <property type="entry name" value="CGS_like"/>
    <property type="match status" value="1"/>
</dbReference>
<comment type="cofactor">
    <cofactor evidence="1 5">
        <name>pyridoxal 5'-phosphate</name>
        <dbReference type="ChEBI" id="CHEBI:597326"/>
    </cofactor>
</comment>
<accession>A0ABN7PVG8</accession>
<dbReference type="PANTHER" id="PTHR43797:SF2">
    <property type="entry name" value="HOMOCYSTEINE_CYSTEINE SYNTHASE"/>
    <property type="match status" value="1"/>
</dbReference>
<sequence length="485" mass="51795">MRGQGGARAPILAEIGRISKAQAGFRADGPTVSRTVLRCSPETTLARIAMSGTRFDTLALHAGAAPDPATGARATPIHLSTSFVFKDSEHAASLFNMERAGHVYSRISNPTVAVLEERIAALEGGAGAIATASGQAALHLAVATLMGAGSHIVASTALYGGSQNLLHYTLRRFGIETTFVKPRDIDGWRAAIRPNTRLLFGESLGNPGLDVLDIPTLAQLGQDNGIPLLVDSTFTTPYLLRPFDHGAGLLYHSATKFLGGHGTTIGGVLVEGGTFDFEASGRFPELSEPYEGFHNMVFTEESTVAPFLLRARREGLRDFGACMNPMAAWQLLQGVETLPLRMARHVENTRRVVQFLASNPMVESVAYPELESHPDYELAKRLLPRGCGAVFSFNLKGNREAGKRFIESLSLFSHLANVGDARSLVIHPASTTHFRMDAAALQAAGITEGTIRLSIGLEDADDLIDDLKRGLKAAEKAMSGKGGQA</sequence>
<dbReference type="Gene3D" id="3.40.640.10">
    <property type="entry name" value="Type I PLP-dependent aspartate aminotransferase-like (Major domain)"/>
    <property type="match status" value="1"/>
</dbReference>
<dbReference type="InterPro" id="IPR015421">
    <property type="entry name" value="PyrdxlP-dep_Trfase_major"/>
</dbReference>
<dbReference type="NCBIfam" id="TIGR01326">
    <property type="entry name" value="OAH_OAS_sulfhy"/>
    <property type="match status" value="1"/>
</dbReference>